<evidence type="ECO:0008006" key="3">
    <source>
        <dbReference type="Google" id="ProtNLM"/>
    </source>
</evidence>
<protein>
    <recommendedName>
        <fullName evidence="3">Macro domain-containing protein</fullName>
    </recommendedName>
</protein>
<dbReference type="PANTHER" id="PTHR12521">
    <property type="entry name" value="PROTEIN C6ORF130"/>
    <property type="match status" value="1"/>
</dbReference>
<dbReference type="Gene3D" id="3.40.220.10">
    <property type="entry name" value="Leucine Aminopeptidase, subunit E, domain 1"/>
    <property type="match status" value="1"/>
</dbReference>
<accession>A0A0L0D3G7</accession>
<dbReference type="OrthoDB" id="10266717at2759"/>
<keyword evidence="2" id="KW-1185">Reference proteome</keyword>
<evidence type="ECO:0000313" key="2">
    <source>
        <dbReference type="Proteomes" id="UP000054408"/>
    </source>
</evidence>
<evidence type="ECO:0000313" key="1">
    <source>
        <dbReference type="EMBL" id="KNC46877.1"/>
    </source>
</evidence>
<dbReference type="InterPro" id="IPR043472">
    <property type="entry name" value="Macro_dom-like"/>
</dbReference>
<dbReference type="OMA" id="RYPSANC"/>
<dbReference type="Proteomes" id="UP000054408">
    <property type="component" value="Unassembled WGS sequence"/>
</dbReference>
<gene>
    <name evidence="1" type="ORF">AMSG_03308</name>
</gene>
<dbReference type="EMBL" id="GL349444">
    <property type="protein sequence ID" value="KNC46877.1"/>
    <property type="molecule type" value="Genomic_DNA"/>
</dbReference>
<dbReference type="SUPFAM" id="SSF52949">
    <property type="entry name" value="Macro domain-like"/>
    <property type="match status" value="1"/>
</dbReference>
<dbReference type="RefSeq" id="XP_013760150.1">
    <property type="nucleotide sequence ID" value="XM_013904696.1"/>
</dbReference>
<dbReference type="GO" id="GO:0140291">
    <property type="term" value="P:peptidyl-glutamate ADP-deribosylation"/>
    <property type="evidence" value="ECO:0007669"/>
    <property type="project" value="TreeGrafter"/>
</dbReference>
<name>A0A0L0D3G7_THETB</name>
<proteinExistence type="predicted"/>
<dbReference type="InterPro" id="IPR050892">
    <property type="entry name" value="ADP-ribose_metab_enzymes"/>
</dbReference>
<sequence>MAASSRVEHVEGDLLTIDTQYICHQTNCRSGKGLGLAKILFERFPHANVYAERRPFVKGTQYSVPGTIEVRGHGPGPDNRGVINLMGQDAGGPCKRKGQREARAEYFALGLSAIAALDDLTSIAFPHNIGCGIAGGHWPDYLAMIEAFADARPDVRVVIVSLPKAKQQAWAGVLEQQKREAGYRVKGDRRRR</sequence>
<organism evidence="1 2">
    <name type="scientific">Thecamonas trahens ATCC 50062</name>
    <dbReference type="NCBI Taxonomy" id="461836"/>
    <lineage>
        <taxon>Eukaryota</taxon>
        <taxon>Apusozoa</taxon>
        <taxon>Apusomonadida</taxon>
        <taxon>Apusomonadidae</taxon>
        <taxon>Thecamonas</taxon>
    </lineage>
</organism>
<dbReference type="eggNOG" id="ENOG502S9EU">
    <property type="taxonomic scope" value="Eukaryota"/>
</dbReference>
<dbReference type="AlphaFoldDB" id="A0A0L0D3G7"/>
<reference evidence="1 2" key="1">
    <citation type="submission" date="2010-05" db="EMBL/GenBank/DDBJ databases">
        <title>The Genome Sequence of Thecamonas trahens ATCC 50062.</title>
        <authorList>
            <consortium name="The Broad Institute Genome Sequencing Platform"/>
            <person name="Russ C."/>
            <person name="Cuomo C."/>
            <person name="Shea T."/>
            <person name="Young S.K."/>
            <person name="Zeng Q."/>
            <person name="Koehrsen M."/>
            <person name="Haas B."/>
            <person name="Borodovsky M."/>
            <person name="Guigo R."/>
            <person name="Alvarado L."/>
            <person name="Berlin A."/>
            <person name="Bochicchio J."/>
            <person name="Borenstein D."/>
            <person name="Chapman S."/>
            <person name="Chen Z."/>
            <person name="Freedman E."/>
            <person name="Gellesch M."/>
            <person name="Goldberg J."/>
            <person name="Griggs A."/>
            <person name="Gujja S."/>
            <person name="Heilman E."/>
            <person name="Heiman D."/>
            <person name="Hepburn T."/>
            <person name="Howarth C."/>
            <person name="Jen D."/>
            <person name="Larson L."/>
            <person name="Mehta T."/>
            <person name="Park D."/>
            <person name="Pearson M."/>
            <person name="Roberts A."/>
            <person name="Saif S."/>
            <person name="Shenoy N."/>
            <person name="Sisk P."/>
            <person name="Stolte C."/>
            <person name="Sykes S."/>
            <person name="Thomson T."/>
            <person name="Walk T."/>
            <person name="White J."/>
            <person name="Yandava C."/>
            <person name="Burger G."/>
            <person name="Gray M.W."/>
            <person name="Holland P.W.H."/>
            <person name="King N."/>
            <person name="Lang F.B.F."/>
            <person name="Roger A.J."/>
            <person name="Ruiz-Trillo I."/>
            <person name="Lander E."/>
            <person name="Nusbaum C."/>
        </authorList>
    </citation>
    <scope>NUCLEOTIDE SEQUENCE [LARGE SCALE GENOMIC DNA]</scope>
    <source>
        <strain evidence="1 2">ATCC 50062</strain>
    </source>
</reference>
<dbReference type="GeneID" id="25562920"/>
<dbReference type="PANTHER" id="PTHR12521:SF0">
    <property type="entry name" value="ADP-RIBOSE GLYCOHYDROLASE OARD1"/>
    <property type="match status" value="1"/>
</dbReference>